<comment type="caution">
    <text evidence="1">The sequence shown here is derived from an EMBL/GenBank/DDBJ whole genome shotgun (WGS) entry which is preliminary data.</text>
</comment>
<proteinExistence type="predicted"/>
<dbReference type="Proteomes" id="UP001054945">
    <property type="component" value="Unassembled WGS sequence"/>
</dbReference>
<keyword evidence="2" id="KW-1185">Reference proteome</keyword>
<evidence type="ECO:0000313" key="1">
    <source>
        <dbReference type="EMBL" id="GIY63122.1"/>
    </source>
</evidence>
<sequence>MRVLPGRTITQRKDISLQSVRRKYPHLVEWRLGKEEGRFDRTENWVLLSMESMRFLRACLWWEKDIALNRPKNLQTNRSLLRFRIDDIVMIIAIIL</sequence>
<protein>
    <submittedName>
        <fullName evidence="1">Uncharacterized protein</fullName>
    </submittedName>
</protein>
<gene>
    <name evidence="1" type="ORF">CEXT_205451</name>
</gene>
<reference evidence="1 2" key="1">
    <citation type="submission" date="2021-06" db="EMBL/GenBank/DDBJ databases">
        <title>Caerostris extrusa draft genome.</title>
        <authorList>
            <person name="Kono N."/>
            <person name="Arakawa K."/>
        </authorList>
    </citation>
    <scope>NUCLEOTIDE SEQUENCE [LARGE SCALE GENOMIC DNA]</scope>
</reference>
<accession>A0AAV4UYY6</accession>
<dbReference type="AlphaFoldDB" id="A0AAV4UYY6"/>
<evidence type="ECO:0000313" key="2">
    <source>
        <dbReference type="Proteomes" id="UP001054945"/>
    </source>
</evidence>
<dbReference type="EMBL" id="BPLR01013704">
    <property type="protein sequence ID" value="GIY63122.1"/>
    <property type="molecule type" value="Genomic_DNA"/>
</dbReference>
<organism evidence="1 2">
    <name type="scientific">Caerostris extrusa</name>
    <name type="common">Bark spider</name>
    <name type="synonym">Caerostris bankana</name>
    <dbReference type="NCBI Taxonomy" id="172846"/>
    <lineage>
        <taxon>Eukaryota</taxon>
        <taxon>Metazoa</taxon>
        <taxon>Ecdysozoa</taxon>
        <taxon>Arthropoda</taxon>
        <taxon>Chelicerata</taxon>
        <taxon>Arachnida</taxon>
        <taxon>Araneae</taxon>
        <taxon>Araneomorphae</taxon>
        <taxon>Entelegynae</taxon>
        <taxon>Araneoidea</taxon>
        <taxon>Araneidae</taxon>
        <taxon>Caerostris</taxon>
    </lineage>
</organism>
<name>A0AAV4UYY6_CAEEX</name>